<evidence type="ECO:0000256" key="1">
    <source>
        <dbReference type="SAM" id="MobiDB-lite"/>
    </source>
</evidence>
<comment type="caution">
    <text evidence="2">The sequence shown here is derived from an EMBL/GenBank/DDBJ whole genome shotgun (WGS) entry which is preliminary data.</text>
</comment>
<organism evidence="2 3">
    <name type="scientific">Dentipellis fragilis</name>
    <dbReference type="NCBI Taxonomy" id="205917"/>
    <lineage>
        <taxon>Eukaryota</taxon>
        <taxon>Fungi</taxon>
        <taxon>Dikarya</taxon>
        <taxon>Basidiomycota</taxon>
        <taxon>Agaricomycotina</taxon>
        <taxon>Agaricomycetes</taxon>
        <taxon>Russulales</taxon>
        <taxon>Hericiaceae</taxon>
        <taxon>Dentipellis</taxon>
    </lineage>
</organism>
<accession>A0A4Y9Z2M1</accession>
<keyword evidence="3" id="KW-1185">Reference proteome</keyword>
<feature type="region of interest" description="Disordered" evidence="1">
    <location>
        <begin position="188"/>
        <end position="241"/>
    </location>
</feature>
<dbReference type="EMBL" id="SEOQ01000151">
    <property type="protein sequence ID" value="TFY68854.1"/>
    <property type="molecule type" value="Genomic_DNA"/>
</dbReference>
<proteinExistence type="predicted"/>
<dbReference type="Proteomes" id="UP000298327">
    <property type="component" value="Unassembled WGS sequence"/>
</dbReference>
<dbReference type="AlphaFoldDB" id="A0A4Y9Z2M1"/>
<feature type="region of interest" description="Disordered" evidence="1">
    <location>
        <begin position="28"/>
        <end position="50"/>
    </location>
</feature>
<sequence length="309" mass="32830">MHLPIADNHIAARTLGFAGRGAHAVTVAANTPDGGPHAPAPSLGSAESEISHSTGAGRFCHCRTLRATRRGKSSAPSDTYPLPSPSSSIHQARYPARIDTVTAQHLAPSSRHRHRSADPLARPRRSAFDIQHCLALALARASRSPLAGTGSCTRPVFNMSIDILRPLPRHVPHAASLVSLLRLGLAPSPLPPPNRHPTGDRPQPRYRHQSLRASESRIHKPTDIPNPITLPNSASDSDVDRAPTPWPLCTSTSTSKPTTYLSALPVSSLAGLASCFPLPASGATRASASTYCDWSWTAGQPGSRTQYCQ</sequence>
<evidence type="ECO:0000313" key="3">
    <source>
        <dbReference type="Proteomes" id="UP000298327"/>
    </source>
</evidence>
<name>A0A4Y9Z2M1_9AGAM</name>
<gene>
    <name evidence="2" type="ORF">EVG20_g3381</name>
</gene>
<feature type="region of interest" description="Disordered" evidence="1">
    <location>
        <begin position="68"/>
        <end position="89"/>
    </location>
</feature>
<evidence type="ECO:0000313" key="2">
    <source>
        <dbReference type="EMBL" id="TFY68854.1"/>
    </source>
</evidence>
<protein>
    <submittedName>
        <fullName evidence="2">Uncharacterized protein</fullName>
    </submittedName>
</protein>
<reference evidence="2 3" key="1">
    <citation type="submission" date="2019-02" db="EMBL/GenBank/DDBJ databases">
        <title>Genome sequencing of the rare red list fungi Dentipellis fragilis.</title>
        <authorList>
            <person name="Buettner E."/>
            <person name="Kellner H."/>
        </authorList>
    </citation>
    <scope>NUCLEOTIDE SEQUENCE [LARGE SCALE GENOMIC DNA]</scope>
    <source>
        <strain evidence="2 3">DSM 105465</strain>
    </source>
</reference>
<feature type="region of interest" description="Disordered" evidence="1">
    <location>
        <begin position="103"/>
        <end position="123"/>
    </location>
</feature>